<dbReference type="PANTHER" id="PTHR33138">
    <property type="entry name" value="OS01G0690200 PROTEIN"/>
    <property type="match status" value="1"/>
</dbReference>
<name>A0A1J7HAZ5_LUPAN</name>
<protein>
    <recommendedName>
        <fullName evidence="2">non-specific serine/threonine protein kinase</fullName>
        <ecNumber evidence="2">2.7.11.1</ecNumber>
    </recommendedName>
</protein>
<dbReference type="EMBL" id="CM007370">
    <property type="protein sequence ID" value="OIW03626.1"/>
    <property type="molecule type" value="Genomic_DNA"/>
</dbReference>
<dbReference type="STRING" id="3871.A0A1J7HAZ5"/>
<feature type="domain" description="Wall-associated receptor kinase C-terminal" evidence="8">
    <location>
        <begin position="86"/>
        <end position="152"/>
    </location>
</feature>
<evidence type="ECO:0000313" key="9">
    <source>
        <dbReference type="EMBL" id="OIW03626.1"/>
    </source>
</evidence>
<dbReference type="AlphaFoldDB" id="A0A1J7HAZ5"/>
<gene>
    <name evidence="9" type="ORF">TanjilG_22283</name>
</gene>
<dbReference type="PANTHER" id="PTHR33138:SF1">
    <property type="entry name" value="OS01G0113900 PROTEIN"/>
    <property type="match status" value="1"/>
</dbReference>
<dbReference type="Pfam" id="PF13947">
    <property type="entry name" value="GUB_WAK_bind"/>
    <property type="match status" value="1"/>
</dbReference>
<evidence type="ECO:0000256" key="2">
    <source>
        <dbReference type="ARBA" id="ARBA00012513"/>
    </source>
</evidence>
<evidence type="ECO:0000256" key="1">
    <source>
        <dbReference type="ARBA" id="ARBA00004167"/>
    </source>
</evidence>
<dbReference type="InterPro" id="IPR025287">
    <property type="entry name" value="WAK_GUB"/>
</dbReference>
<sequence length="171" mass="18570">MTCYANNSNDTSPTSCPSHDCGNGVPIRYPFWRRSITTTTTTTACGYPDFGLECSNDGQPIFKLPTDTYYVKDINYETNSITLVDMDIIVVTVLKNDHEIQSGGLITGFGAAMNNGFVLDWMKAGECAECEGSGGFCGYNQTNKHSMCICKDDSIVVKSCKKGMCTKISAS</sequence>
<keyword evidence="3" id="KW-0732">Signal</keyword>
<evidence type="ECO:0000313" key="10">
    <source>
        <dbReference type="Proteomes" id="UP000188354"/>
    </source>
</evidence>
<accession>A0A1J7HAZ5</accession>
<dbReference type="EC" id="2.7.11.1" evidence="2"/>
<dbReference type="Proteomes" id="UP000188354">
    <property type="component" value="Chromosome LG10"/>
</dbReference>
<dbReference type="InterPro" id="IPR032872">
    <property type="entry name" value="WAK_assoc_C"/>
</dbReference>
<dbReference type="GO" id="GO:0016020">
    <property type="term" value="C:membrane"/>
    <property type="evidence" value="ECO:0007669"/>
    <property type="project" value="UniProtKB-SubCell"/>
</dbReference>
<evidence type="ECO:0000256" key="3">
    <source>
        <dbReference type="ARBA" id="ARBA00022729"/>
    </source>
</evidence>
<dbReference type="GO" id="GO:0030247">
    <property type="term" value="F:polysaccharide binding"/>
    <property type="evidence" value="ECO:0007669"/>
    <property type="project" value="InterPro"/>
</dbReference>
<evidence type="ECO:0000256" key="5">
    <source>
        <dbReference type="ARBA" id="ARBA00047899"/>
    </source>
</evidence>
<comment type="catalytic activity">
    <reaction evidence="6">
        <text>L-seryl-[protein] + ATP = O-phospho-L-seryl-[protein] + ADP + H(+)</text>
        <dbReference type="Rhea" id="RHEA:17989"/>
        <dbReference type="Rhea" id="RHEA-COMP:9863"/>
        <dbReference type="Rhea" id="RHEA-COMP:11604"/>
        <dbReference type="ChEBI" id="CHEBI:15378"/>
        <dbReference type="ChEBI" id="CHEBI:29999"/>
        <dbReference type="ChEBI" id="CHEBI:30616"/>
        <dbReference type="ChEBI" id="CHEBI:83421"/>
        <dbReference type="ChEBI" id="CHEBI:456216"/>
        <dbReference type="EC" id="2.7.11.1"/>
    </reaction>
</comment>
<evidence type="ECO:0000259" key="7">
    <source>
        <dbReference type="Pfam" id="PF13947"/>
    </source>
</evidence>
<evidence type="ECO:0000259" key="8">
    <source>
        <dbReference type="Pfam" id="PF14380"/>
    </source>
</evidence>
<evidence type="ECO:0000256" key="4">
    <source>
        <dbReference type="ARBA" id="ARBA00023180"/>
    </source>
</evidence>
<evidence type="ECO:0000256" key="6">
    <source>
        <dbReference type="ARBA" id="ARBA00048679"/>
    </source>
</evidence>
<keyword evidence="4" id="KW-0325">Glycoprotein</keyword>
<dbReference type="Pfam" id="PF14380">
    <property type="entry name" value="WAK_assoc"/>
    <property type="match status" value="1"/>
</dbReference>
<feature type="domain" description="Wall-associated receptor kinase galacturonan-binding" evidence="7">
    <location>
        <begin position="16"/>
        <end position="85"/>
    </location>
</feature>
<keyword evidence="10" id="KW-1185">Reference proteome</keyword>
<organism evidence="9 10">
    <name type="scientific">Lupinus angustifolius</name>
    <name type="common">Narrow-leaved blue lupine</name>
    <dbReference type="NCBI Taxonomy" id="3871"/>
    <lineage>
        <taxon>Eukaryota</taxon>
        <taxon>Viridiplantae</taxon>
        <taxon>Streptophyta</taxon>
        <taxon>Embryophyta</taxon>
        <taxon>Tracheophyta</taxon>
        <taxon>Spermatophyta</taxon>
        <taxon>Magnoliopsida</taxon>
        <taxon>eudicotyledons</taxon>
        <taxon>Gunneridae</taxon>
        <taxon>Pentapetalae</taxon>
        <taxon>rosids</taxon>
        <taxon>fabids</taxon>
        <taxon>Fabales</taxon>
        <taxon>Fabaceae</taxon>
        <taxon>Papilionoideae</taxon>
        <taxon>50 kb inversion clade</taxon>
        <taxon>genistoids sensu lato</taxon>
        <taxon>core genistoids</taxon>
        <taxon>Genisteae</taxon>
        <taxon>Lupinus</taxon>
    </lineage>
</organism>
<reference evidence="9 10" key="1">
    <citation type="journal article" date="2017" name="Plant Biotechnol. J.">
        <title>A comprehensive draft genome sequence for lupin (Lupinus angustifolius), an emerging health food: insights into plant-microbe interactions and legume evolution.</title>
        <authorList>
            <person name="Hane J.K."/>
            <person name="Ming Y."/>
            <person name="Kamphuis L.G."/>
            <person name="Nelson M.N."/>
            <person name="Garg G."/>
            <person name="Atkins C.A."/>
            <person name="Bayer P.E."/>
            <person name="Bravo A."/>
            <person name="Bringans S."/>
            <person name="Cannon S."/>
            <person name="Edwards D."/>
            <person name="Foley R."/>
            <person name="Gao L.L."/>
            <person name="Harrison M.J."/>
            <person name="Huang W."/>
            <person name="Hurgobin B."/>
            <person name="Li S."/>
            <person name="Liu C.W."/>
            <person name="McGrath A."/>
            <person name="Morahan G."/>
            <person name="Murray J."/>
            <person name="Weller J."/>
            <person name="Jian J."/>
            <person name="Singh K.B."/>
        </authorList>
    </citation>
    <scope>NUCLEOTIDE SEQUENCE [LARGE SCALE GENOMIC DNA]</scope>
    <source>
        <strain evidence="10">cv. Tanjil</strain>
        <tissue evidence="9">Whole plant</tissue>
    </source>
</reference>
<dbReference type="GO" id="GO:0004674">
    <property type="term" value="F:protein serine/threonine kinase activity"/>
    <property type="evidence" value="ECO:0007669"/>
    <property type="project" value="UniProtKB-EC"/>
</dbReference>
<dbReference type="Gramene" id="OIW03626">
    <property type="protein sequence ID" value="OIW03626"/>
    <property type="gene ID" value="TanjilG_22283"/>
</dbReference>
<proteinExistence type="predicted"/>
<comment type="subcellular location">
    <subcellularLocation>
        <location evidence="1">Membrane</location>
        <topology evidence="1">Single-pass membrane protein</topology>
    </subcellularLocation>
</comment>
<comment type="catalytic activity">
    <reaction evidence="5">
        <text>L-threonyl-[protein] + ATP = O-phospho-L-threonyl-[protein] + ADP + H(+)</text>
        <dbReference type="Rhea" id="RHEA:46608"/>
        <dbReference type="Rhea" id="RHEA-COMP:11060"/>
        <dbReference type="Rhea" id="RHEA-COMP:11605"/>
        <dbReference type="ChEBI" id="CHEBI:15378"/>
        <dbReference type="ChEBI" id="CHEBI:30013"/>
        <dbReference type="ChEBI" id="CHEBI:30616"/>
        <dbReference type="ChEBI" id="CHEBI:61977"/>
        <dbReference type="ChEBI" id="CHEBI:456216"/>
        <dbReference type="EC" id="2.7.11.1"/>
    </reaction>
</comment>